<dbReference type="AlphaFoldDB" id="A0ABC8QRE8"/>
<dbReference type="EMBL" id="CAUOFW020000636">
    <property type="protein sequence ID" value="CAK9134816.1"/>
    <property type="molecule type" value="Genomic_DNA"/>
</dbReference>
<dbReference type="PANTHER" id="PTHR10099">
    <property type="entry name" value="PHOSPHORIBOSYLFORMYLGLYCINAMIDINE SYNTHASE"/>
    <property type="match status" value="1"/>
</dbReference>
<name>A0ABC8QRE8_9AQUA</name>
<keyword evidence="4" id="KW-0067">ATP-binding</keyword>
<organism evidence="5 6">
    <name type="scientific">Ilex paraguariensis</name>
    <name type="common">yerba mate</name>
    <dbReference type="NCBI Taxonomy" id="185542"/>
    <lineage>
        <taxon>Eukaryota</taxon>
        <taxon>Viridiplantae</taxon>
        <taxon>Streptophyta</taxon>
        <taxon>Embryophyta</taxon>
        <taxon>Tracheophyta</taxon>
        <taxon>Spermatophyta</taxon>
        <taxon>Magnoliopsida</taxon>
        <taxon>eudicotyledons</taxon>
        <taxon>Gunneridae</taxon>
        <taxon>Pentapetalae</taxon>
        <taxon>asterids</taxon>
        <taxon>campanulids</taxon>
        <taxon>Aquifoliales</taxon>
        <taxon>Aquifoliaceae</taxon>
        <taxon>Ilex</taxon>
    </lineage>
</organism>
<dbReference type="PANTHER" id="PTHR10099:SF1">
    <property type="entry name" value="PHOSPHORIBOSYLFORMYLGLYCINAMIDINE SYNTHASE"/>
    <property type="match status" value="1"/>
</dbReference>
<dbReference type="InterPro" id="IPR036604">
    <property type="entry name" value="PurS-like_sf"/>
</dbReference>
<evidence type="ECO:0000313" key="5">
    <source>
        <dbReference type="EMBL" id="CAK9134816.1"/>
    </source>
</evidence>
<evidence type="ECO:0000256" key="4">
    <source>
        <dbReference type="ARBA" id="ARBA00022840"/>
    </source>
</evidence>
<dbReference type="GO" id="GO:0006164">
    <property type="term" value="P:purine nucleotide biosynthetic process"/>
    <property type="evidence" value="ECO:0007669"/>
    <property type="project" value="UniProtKB-KW"/>
</dbReference>
<reference evidence="5 6" key="1">
    <citation type="submission" date="2024-02" db="EMBL/GenBank/DDBJ databases">
        <authorList>
            <person name="Vignale AGUSTIN F."/>
            <person name="Sosa J E."/>
            <person name="Modenutti C."/>
        </authorList>
    </citation>
    <scope>NUCLEOTIDE SEQUENCE [LARGE SCALE GENOMIC DNA]</scope>
</reference>
<dbReference type="SUPFAM" id="SSF82697">
    <property type="entry name" value="PurS-like"/>
    <property type="match status" value="1"/>
</dbReference>
<sequence length="100" mass="11350">MNLELIIMSVVEVLRLLRTKISNQTVGLKSEQCFNIGLDSVLTKEKLAVIRWLLAETYEPENMGTESFLNEDRKTGLSTMIIEIGPRLSFTTEWSANACR</sequence>
<keyword evidence="3" id="KW-0658">Purine biosynthesis</keyword>
<gene>
    <name evidence="5" type="ORF">ILEXP_LOCUS1749</name>
</gene>
<evidence type="ECO:0000313" key="6">
    <source>
        <dbReference type="Proteomes" id="UP001642360"/>
    </source>
</evidence>
<dbReference type="GO" id="GO:0005524">
    <property type="term" value="F:ATP binding"/>
    <property type="evidence" value="ECO:0007669"/>
    <property type="project" value="UniProtKB-KW"/>
</dbReference>
<evidence type="ECO:0000256" key="2">
    <source>
        <dbReference type="ARBA" id="ARBA00022741"/>
    </source>
</evidence>
<accession>A0ABC8QRE8</accession>
<dbReference type="GO" id="GO:0016874">
    <property type="term" value="F:ligase activity"/>
    <property type="evidence" value="ECO:0007669"/>
    <property type="project" value="UniProtKB-KW"/>
</dbReference>
<keyword evidence="6" id="KW-1185">Reference proteome</keyword>
<keyword evidence="2" id="KW-0547">Nucleotide-binding</keyword>
<comment type="caution">
    <text evidence="5">The sequence shown here is derived from an EMBL/GenBank/DDBJ whole genome shotgun (WGS) entry which is preliminary data.</text>
</comment>
<evidence type="ECO:0000256" key="3">
    <source>
        <dbReference type="ARBA" id="ARBA00022755"/>
    </source>
</evidence>
<dbReference type="Proteomes" id="UP001642360">
    <property type="component" value="Unassembled WGS sequence"/>
</dbReference>
<protein>
    <submittedName>
        <fullName evidence="5">Uncharacterized protein</fullName>
    </submittedName>
</protein>
<proteinExistence type="predicted"/>
<keyword evidence="1" id="KW-0436">Ligase</keyword>
<evidence type="ECO:0000256" key="1">
    <source>
        <dbReference type="ARBA" id="ARBA00022598"/>
    </source>
</evidence>